<name>A0A7R9FVM6_TIMSH</name>
<dbReference type="SUPFAM" id="SSF50965">
    <property type="entry name" value="Galactose oxidase, central domain"/>
    <property type="match status" value="1"/>
</dbReference>
<evidence type="ECO:0000256" key="2">
    <source>
        <dbReference type="ARBA" id="ARBA00022737"/>
    </source>
</evidence>
<dbReference type="AlphaFoldDB" id="A0A7R9FVM6"/>
<dbReference type="PANTHER" id="PTHR46228">
    <property type="entry name" value="KELCH DOMAIN-CONTAINING PROTEIN"/>
    <property type="match status" value="1"/>
</dbReference>
<dbReference type="PANTHER" id="PTHR46228:SF2">
    <property type="entry name" value="KELCH REPEAT PROTEIN (AFU_ORTHOLOGUE AFUA_4G14350)"/>
    <property type="match status" value="1"/>
</dbReference>
<evidence type="ECO:0000313" key="3">
    <source>
        <dbReference type="EMBL" id="CAD7257033.1"/>
    </source>
</evidence>
<sequence>MMSHLCASVKASVEDCCASLLSRPLYLSSALVQTAPTTLCTAWTAPQFIFSEPSVTSSPLYSAPMRTPLSPLSIGSLGGHYHSRFYAPLRNSLFLPSDKARQQQHTVVPRSEPVGEWLPNPGVPPKGQYCFNLSLPTFSLPPTATRAAGIITLPPAATHIAWDNHSTSPRLTPHFDDSPPGRSWHTLNFISPTRAVVYGGLDQTNSILSDCWVLEVPSLRWIQLVHQRCVPRLWHRAQFVGANRLLIVGGHKNNILDMRINKRIEGSACHLLRHISGEGHSHRAIGNGHPKFKVGPGGFLLLGATSLAIVSLNINEEFVQSPDRSLRVLRITIHSTWNLRGVQLVGHSSTLPLPQNFTPNPPHGDEGIHSPGIQIQHTYTHEFILQNTDPNSSHFTQPPFTDQDHAEDMVVIHFSPDPLLSRSWSVYIFPNSAQNCFRFRSPACWSFELLSFRHVSSPMRNHFKSCLGLHLDFHGMWKQLGYMTGTGSVQIKAGGVADWKEGREAIGGHVRFYKELDRASMDGEEDLPKAETIRSVWIPEVNQVKRIISRTILSFAATECLRALVDTITKYEIPYENVLGRLYRYIVEGRDTAMSLVGRA</sequence>
<dbReference type="InterPro" id="IPR015915">
    <property type="entry name" value="Kelch-typ_b-propeller"/>
</dbReference>
<dbReference type="InterPro" id="IPR011043">
    <property type="entry name" value="Gal_Oxase/kelch_b-propeller"/>
</dbReference>
<protein>
    <submittedName>
        <fullName evidence="3">Uncharacterized protein</fullName>
    </submittedName>
</protein>
<organism evidence="3">
    <name type="scientific">Timema shepardi</name>
    <name type="common">Walking stick</name>
    <dbReference type="NCBI Taxonomy" id="629360"/>
    <lineage>
        <taxon>Eukaryota</taxon>
        <taxon>Metazoa</taxon>
        <taxon>Ecdysozoa</taxon>
        <taxon>Arthropoda</taxon>
        <taxon>Hexapoda</taxon>
        <taxon>Insecta</taxon>
        <taxon>Pterygota</taxon>
        <taxon>Neoptera</taxon>
        <taxon>Polyneoptera</taxon>
        <taxon>Phasmatodea</taxon>
        <taxon>Timematodea</taxon>
        <taxon>Timematoidea</taxon>
        <taxon>Timematidae</taxon>
        <taxon>Timema</taxon>
    </lineage>
</organism>
<keyword evidence="1" id="KW-0880">Kelch repeat</keyword>
<keyword evidence="2" id="KW-0677">Repeat</keyword>
<gene>
    <name evidence="3" type="ORF">TSIB3V08_LOCUS1308</name>
</gene>
<accession>A0A7R9FVM6</accession>
<evidence type="ECO:0000256" key="1">
    <source>
        <dbReference type="ARBA" id="ARBA00022441"/>
    </source>
</evidence>
<reference evidence="3" key="1">
    <citation type="submission" date="2020-11" db="EMBL/GenBank/DDBJ databases">
        <authorList>
            <person name="Tran Van P."/>
        </authorList>
    </citation>
    <scope>NUCLEOTIDE SEQUENCE</scope>
</reference>
<proteinExistence type="predicted"/>
<dbReference type="Gene3D" id="2.120.10.80">
    <property type="entry name" value="Kelch-type beta propeller"/>
    <property type="match status" value="1"/>
</dbReference>
<dbReference type="EMBL" id="OC000358">
    <property type="protein sequence ID" value="CAD7257033.1"/>
    <property type="molecule type" value="Genomic_DNA"/>
</dbReference>